<keyword evidence="2" id="KW-1185">Reference proteome</keyword>
<gene>
    <name evidence="1" type="ORF">D5086_005541</name>
</gene>
<accession>A0ACC4CUX3</accession>
<evidence type="ECO:0000313" key="2">
    <source>
        <dbReference type="Proteomes" id="UP000309997"/>
    </source>
</evidence>
<dbReference type="EMBL" id="RCHU02000002">
    <property type="protein sequence ID" value="KAL3604682.1"/>
    <property type="molecule type" value="Genomic_DNA"/>
</dbReference>
<organism evidence="1 2">
    <name type="scientific">Populus alba</name>
    <name type="common">White poplar</name>
    <dbReference type="NCBI Taxonomy" id="43335"/>
    <lineage>
        <taxon>Eukaryota</taxon>
        <taxon>Viridiplantae</taxon>
        <taxon>Streptophyta</taxon>
        <taxon>Embryophyta</taxon>
        <taxon>Tracheophyta</taxon>
        <taxon>Spermatophyta</taxon>
        <taxon>Magnoliopsida</taxon>
        <taxon>eudicotyledons</taxon>
        <taxon>Gunneridae</taxon>
        <taxon>Pentapetalae</taxon>
        <taxon>rosids</taxon>
        <taxon>fabids</taxon>
        <taxon>Malpighiales</taxon>
        <taxon>Salicaceae</taxon>
        <taxon>Saliceae</taxon>
        <taxon>Populus</taxon>
    </lineage>
</organism>
<protein>
    <submittedName>
        <fullName evidence="1">Uncharacterized protein</fullName>
    </submittedName>
</protein>
<name>A0ACC4CUX3_POPAL</name>
<feature type="non-terminal residue" evidence="1">
    <location>
        <position position="51"/>
    </location>
</feature>
<dbReference type="Proteomes" id="UP000309997">
    <property type="component" value="Unassembled WGS sequence"/>
</dbReference>
<proteinExistence type="predicted"/>
<comment type="caution">
    <text evidence="1">The sequence shown here is derived from an EMBL/GenBank/DDBJ whole genome shotgun (WGS) entry which is preliminary data.</text>
</comment>
<evidence type="ECO:0000313" key="1">
    <source>
        <dbReference type="EMBL" id="KAL3604682.1"/>
    </source>
</evidence>
<reference evidence="1 2" key="1">
    <citation type="journal article" date="2024" name="Plant Biotechnol. J.">
        <title>Genome and CRISPR/Cas9 system of a widespread forest tree (Populus alba) in the world.</title>
        <authorList>
            <person name="Liu Y.J."/>
            <person name="Jiang P.F."/>
            <person name="Han X.M."/>
            <person name="Li X.Y."/>
            <person name="Wang H.M."/>
            <person name="Wang Y.J."/>
            <person name="Wang X.X."/>
            <person name="Zeng Q.Y."/>
        </authorList>
    </citation>
    <scope>NUCLEOTIDE SEQUENCE [LARGE SCALE GENOMIC DNA]</scope>
    <source>
        <strain evidence="2">cv. PAL-ZL1</strain>
    </source>
</reference>
<sequence>MLRITWLIFNHPYHDICLPVDVVYNKLQFSSKPCIHASNQHYVESVEASTG</sequence>